<dbReference type="AlphaFoldDB" id="A0A4P8L2B7"/>
<accession>A0A4P8L2B7</accession>
<evidence type="ECO:0000259" key="1">
    <source>
        <dbReference type="Pfam" id="PF04015"/>
    </source>
</evidence>
<proteinExistence type="predicted"/>
<reference evidence="2 3" key="1">
    <citation type="submission" date="2019-05" db="EMBL/GenBank/DDBJ databases">
        <title>The Complete Genome Sequence of the n-alkane-degrading Desulfoglaeba alkanexedens ALDC reveals multiple alkylsuccinate synthase gene clusters.</title>
        <authorList>
            <person name="Callaghan A.V."/>
            <person name="Davidova I.A."/>
            <person name="Duncan K.E."/>
            <person name="Morris B."/>
            <person name="McInerney M.J."/>
        </authorList>
    </citation>
    <scope>NUCLEOTIDE SEQUENCE [LARGE SCALE GENOMIC DNA]</scope>
    <source>
        <strain evidence="2 3">ALDC</strain>
    </source>
</reference>
<reference evidence="2 3" key="2">
    <citation type="submission" date="2019-05" db="EMBL/GenBank/DDBJ databases">
        <authorList>
            <person name="Suflita J.M."/>
            <person name="Marks C.R."/>
        </authorList>
    </citation>
    <scope>NUCLEOTIDE SEQUENCE [LARGE SCALE GENOMIC DNA]</scope>
    <source>
        <strain evidence="2 3">ALDC</strain>
    </source>
</reference>
<gene>
    <name evidence="2" type="ORF">FDQ92_06985</name>
</gene>
<dbReference type="KEGG" id="dax:FDQ92_06985"/>
<keyword evidence="3" id="KW-1185">Reference proteome</keyword>
<dbReference type="Proteomes" id="UP000298602">
    <property type="component" value="Chromosome"/>
</dbReference>
<organism evidence="2 3">
    <name type="scientific">Desulfoglaeba alkanexedens ALDC</name>
    <dbReference type="NCBI Taxonomy" id="980445"/>
    <lineage>
        <taxon>Bacteria</taxon>
        <taxon>Pseudomonadati</taxon>
        <taxon>Thermodesulfobacteriota</taxon>
        <taxon>Syntrophobacteria</taxon>
        <taxon>Syntrophobacterales</taxon>
        <taxon>Syntrophobacteraceae</taxon>
        <taxon>Desulfoglaeba</taxon>
    </lineage>
</organism>
<dbReference type="Pfam" id="PF04015">
    <property type="entry name" value="DUF362"/>
    <property type="match status" value="1"/>
</dbReference>
<dbReference type="EMBL" id="CP040098">
    <property type="protein sequence ID" value="QCQ21940.1"/>
    <property type="molecule type" value="Genomic_DNA"/>
</dbReference>
<evidence type="ECO:0000313" key="3">
    <source>
        <dbReference type="Proteomes" id="UP000298602"/>
    </source>
</evidence>
<dbReference type="RefSeq" id="WP_137423909.1">
    <property type="nucleotide sequence ID" value="NZ_CP040098.1"/>
</dbReference>
<sequence length="328" mass="34673">MTLENEQALSRREFVRRTLRAGITLAAVGGVGLWRFDPKGPEPPGAGDQVNLPDYSVPGTKGRMSVIRGSDRPAALAKAVTGIGGIEAYVHPGDRVLIKVNAAFASPPILSATTHPDLVRGLVRLCFQAGAAAVVVTDNPINDPASCFRLTGIGEAAESEGARVFVPEPGAFQAATLEGGRLIRNWPLLYEPFRGIDKLIGVAPVKDHHRSGASMIMKNWYGLLGGPRNLFHQDIHNIIKELALLVTPTFVILDGTWTMMANGPTGGSIDDLKATHTLIAATDQVAADAFGATLLGKRPADLPWIAKAEEAGAGTADFEALRPLIGEA</sequence>
<protein>
    <submittedName>
        <fullName evidence="2">DUF362 domain-containing protein</fullName>
    </submittedName>
</protein>
<dbReference type="InterPro" id="IPR007160">
    <property type="entry name" value="DUF362"/>
</dbReference>
<feature type="domain" description="DUF362" evidence="1">
    <location>
        <begin position="96"/>
        <end position="292"/>
    </location>
</feature>
<dbReference type="OrthoDB" id="9785671at2"/>
<name>A0A4P8L2B7_9BACT</name>
<evidence type="ECO:0000313" key="2">
    <source>
        <dbReference type="EMBL" id="QCQ21940.1"/>
    </source>
</evidence>